<proteinExistence type="predicted"/>
<comment type="caution">
    <text evidence="1">The sequence shown here is derived from an EMBL/GenBank/DDBJ whole genome shotgun (WGS) entry which is preliminary data.</text>
</comment>
<gene>
    <name evidence="1" type="ORF">LCGC14_2290230</name>
</gene>
<organism evidence="1">
    <name type="scientific">marine sediment metagenome</name>
    <dbReference type="NCBI Taxonomy" id="412755"/>
    <lineage>
        <taxon>unclassified sequences</taxon>
        <taxon>metagenomes</taxon>
        <taxon>ecological metagenomes</taxon>
    </lineage>
</organism>
<dbReference type="Gene3D" id="4.10.410.40">
    <property type="match status" value="1"/>
</dbReference>
<name>A0A0F9FLQ0_9ZZZZ</name>
<protein>
    <submittedName>
        <fullName evidence="1">Uncharacterized protein</fullName>
    </submittedName>
</protein>
<dbReference type="AlphaFoldDB" id="A0A0F9FLQ0"/>
<dbReference type="Pfam" id="PF16460">
    <property type="entry name" value="Phage_TTP_11"/>
    <property type="match status" value="1"/>
</dbReference>
<accession>A0A0F9FLQ0</accession>
<reference evidence="1" key="1">
    <citation type="journal article" date="2015" name="Nature">
        <title>Complex archaea that bridge the gap between prokaryotes and eukaryotes.</title>
        <authorList>
            <person name="Spang A."/>
            <person name="Saw J.H."/>
            <person name="Jorgensen S.L."/>
            <person name="Zaremba-Niedzwiedzka K."/>
            <person name="Martijn J."/>
            <person name="Lind A.E."/>
            <person name="van Eijk R."/>
            <person name="Schleper C."/>
            <person name="Guy L."/>
            <person name="Ettema T.J."/>
        </authorList>
    </citation>
    <scope>NUCLEOTIDE SEQUENCE</scope>
</reference>
<dbReference type="EMBL" id="LAZR01032061">
    <property type="protein sequence ID" value="KKL51962.1"/>
    <property type="molecule type" value="Genomic_DNA"/>
</dbReference>
<sequence>MGVIKSQGLLLKKAGATIGQITAIDRAGLEAMMMETTDLDDANKTSESAGLTEPGTVSGTLLYDPDTAVIVQLETDLKAGTEASYTITYTDTSPAIDTFNATPTKFDITGSVGERIEATFELKISGAITRT</sequence>
<evidence type="ECO:0000313" key="1">
    <source>
        <dbReference type="EMBL" id="KKL51962.1"/>
    </source>
</evidence>
<dbReference type="InterPro" id="IPR032495">
    <property type="entry name" value="Phage_TTP_11"/>
</dbReference>